<dbReference type="RefSeq" id="WP_182941809.1">
    <property type="nucleotide sequence ID" value="NZ_JABEQH010000005.1"/>
</dbReference>
<name>A0A7W4J5R8_9PROT</name>
<evidence type="ECO:0000313" key="1">
    <source>
        <dbReference type="EMBL" id="MBB2175220.1"/>
    </source>
</evidence>
<dbReference type="InterPro" id="IPR021556">
    <property type="entry name" value="DUF2950"/>
</dbReference>
<sequence length="317" mass="34055">MVADKKRGGRRLGTTTLVALAILYGGPAMARSAQPSFASPQDAVTALVDALQTHDAGAIGKVLGPGSEALVRSGDAVKDRAQAMNFLQAYDAGHKITPIAPDRMVVQVGPSDWPMPIPIVRTSGRWRFDSRTGAQEIINRRIGRNEIAAIRICLAYVDAQHAYFDMFRQATGTGVYAMRLASTPGNYDGLYWPSTPGIPESPLTPLFVTAVSEGYSSQIDPNNPVPYEGYRYRILTASGAGAPDGAKSYIREGKMVDGFALIAWPAIYGASGIMTFIVGKEGVVFQQDLGPDTSSRVARIVTFNPDLDWTKIETPGE</sequence>
<organism evidence="1 2">
    <name type="scientific">Gluconacetobacter johannae</name>
    <dbReference type="NCBI Taxonomy" id="112140"/>
    <lineage>
        <taxon>Bacteria</taxon>
        <taxon>Pseudomonadati</taxon>
        <taxon>Pseudomonadota</taxon>
        <taxon>Alphaproteobacteria</taxon>
        <taxon>Acetobacterales</taxon>
        <taxon>Acetobacteraceae</taxon>
        <taxon>Gluconacetobacter</taxon>
    </lineage>
</organism>
<proteinExistence type="predicted"/>
<reference evidence="1 2" key="1">
    <citation type="submission" date="2020-04" db="EMBL/GenBank/DDBJ databases">
        <title>Description of novel Gluconacetobacter.</title>
        <authorList>
            <person name="Sombolestani A."/>
        </authorList>
    </citation>
    <scope>NUCLEOTIDE SEQUENCE [LARGE SCALE GENOMIC DNA]</scope>
    <source>
        <strain evidence="1 2">LMG 21312</strain>
    </source>
</reference>
<dbReference type="Proteomes" id="UP000561066">
    <property type="component" value="Unassembled WGS sequence"/>
</dbReference>
<dbReference type="Pfam" id="PF11453">
    <property type="entry name" value="DUF2950"/>
    <property type="match status" value="1"/>
</dbReference>
<comment type="caution">
    <text evidence="1">The sequence shown here is derived from an EMBL/GenBank/DDBJ whole genome shotgun (WGS) entry which is preliminary data.</text>
</comment>
<accession>A0A7W4J5R8</accession>
<evidence type="ECO:0000313" key="2">
    <source>
        <dbReference type="Proteomes" id="UP000561066"/>
    </source>
</evidence>
<keyword evidence="2" id="KW-1185">Reference proteome</keyword>
<dbReference type="AlphaFoldDB" id="A0A7W4J5R8"/>
<gene>
    <name evidence="1" type="ORF">HLH21_04675</name>
</gene>
<dbReference type="EMBL" id="JABEQH010000005">
    <property type="protein sequence ID" value="MBB2175220.1"/>
    <property type="molecule type" value="Genomic_DNA"/>
</dbReference>
<protein>
    <submittedName>
        <fullName evidence="1">DUF2950 domain-containing protein</fullName>
    </submittedName>
</protein>